<feature type="DNA-binding region" description="H-T-H motif" evidence="3">
    <location>
        <begin position="33"/>
        <end position="52"/>
    </location>
</feature>
<name>A0A6I4NWX0_9MICO</name>
<dbReference type="Pfam" id="PF13977">
    <property type="entry name" value="TetR_C_6"/>
    <property type="match status" value="1"/>
</dbReference>
<sequence length="196" mass="20715">MPKVSAAYKAARRDEIIDAALRCVQRDGYRGTSMAAVIAESGLSAGAIYGHFAGKQEILVAVAERVLAGRQADLEAARVDGQPLSPAALVSALVGGMRLEKATRVIPQVWAEAAVDPEIAEIAGRIFLRVHRLLRTELAAWAAAEPGRVDGDPGAWADLVVPAVIAAVPGFLVQRAILPQFDEDAFIAALPLVYRG</sequence>
<comment type="caution">
    <text evidence="5">The sequence shown here is derived from an EMBL/GenBank/DDBJ whole genome shotgun (WGS) entry which is preliminary data.</text>
</comment>
<dbReference type="PANTHER" id="PTHR30055">
    <property type="entry name" value="HTH-TYPE TRANSCRIPTIONAL REGULATOR RUTR"/>
    <property type="match status" value="1"/>
</dbReference>
<organism evidence="5 6">
    <name type="scientific">Agromyces seonyuensis</name>
    <dbReference type="NCBI Taxonomy" id="2662446"/>
    <lineage>
        <taxon>Bacteria</taxon>
        <taxon>Bacillati</taxon>
        <taxon>Actinomycetota</taxon>
        <taxon>Actinomycetes</taxon>
        <taxon>Micrococcales</taxon>
        <taxon>Microbacteriaceae</taxon>
        <taxon>Agromyces</taxon>
    </lineage>
</organism>
<dbReference type="InterPro" id="IPR001647">
    <property type="entry name" value="HTH_TetR"/>
</dbReference>
<dbReference type="Pfam" id="PF00440">
    <property type="entry name" value="TetR_N"/>
    <property type="match status" value="1"/>
</dbReference>
<dbReference type="GO" id="GO:0003700">
    <property type="term" value="F:DNA-binding transcription factor activity"/>
    <property type="evidence" value="ECO:0007669"/>
    <property type="project" value="TreeGrafter"/>
</dbReference>
<dbReference type="PRINTS" id="PR00455">
    <property type="entry name" value="HTHTETR"/>
</dbReference>
<keyword evidence="1" id="KW-0678">Repressor</keyword>
<dbReference type="PANTHER" id="PTHR30055:SF226">
    <property type="entry name" value="HTH-TYPE TRANSCRIPTIONAL REGULATOR PKSA"/>
    <property type="match status" value="1"/>
</dbReference>
<dbReference type="InterPro" id="IPR009057">
    <property type="entry name" value="Homeodomain-like_sf"/>
</dbReference>
<dbReference type="GO" id="GO:0000976">
    <property type="term" value="F:transcription cis-regulatory region binding"/>
    <property type="evidence" value="ECO:0007669"/>
    <property type="project" value="TreeGrafter"/>
</dbReference>
<dbReference type="InterPro" id="IPR023772">
    <property type="entry name" value="DNA-bd_HTH_TetR-type_CS"/>
</dbReference>
<reference evidence="5 6" key="1">
    <citation type="submission" date="2019-12" db="EMBL/GenBank/DDBJ databases">
        <authorList>
            <person name="Kim Y.S."/>
        </authorList>
    </citation>
    <scope>NUCLEOTIDE SEQUENCE [LARGE SCALE GENOMIC DNA]</scope>
    <source>
        <strain evidence="5 6">MMS17-SY077</strain>
    </source>
</reference>
<dbReference type="InterPro" id="IPR050109">
    <property type="entry name" value="HTH-type_TetR-like_transc_reg"/>
</dbReference>
<dbReference type="SUPFAM" id="SSF46689">
    <property type="entry name" value="Homeodomain-like"/>
    <property type="match status" value="1"/>
</dbReference>
<evidence type="ECO:0000313" key="5">
    <source>
        <dbReference type="EMBL" id="MWB98783.1"/>
    </source>
</evidence>
<dbReference type="RefSeq" id="WP_160424425.1">
    <property type="nucleotide sequence ID" value="NZ_WSTA01000037.1"/>
</dbReference>
<protein>
    <submittedName>
        <fullName evidence="5">TetR family transcriptional regulator</fullName>
    </submittedName>
</protein>
<dbReference type="Gene3D" id="1.10.357.10">
    <property type="entry name" value="Tetracycline Repressor, domain 2"/>
    <property type="match status" value="1"/>
</dbReference>
<evidence type="ECO:0000259" key="4">
    <source>
        <dbReference type="PROSITE" id="PS50977"/>
    </source>
</evidence>
<evidence type="ECO:0000313" key="6">
    <source>
        <dbReference type="Proteomes" id="UP000438182"/>
    </source>
</evidence>
<gene>
    <name evidence="5" type="ORF">GB864_09520</name>
</gene>
<dbReference type="PROSITE" id="PS50977">
    <property type="entry name" value="HTH_TETR_2"/>
    <property type="match status" value="1"/>
</dbReference>
<dbReference type="Proteomes" id="UP000438182">
    <property type="component" value="Unassembled WGS sequence"/>
</dbReference>
<accession>A0A6I4NWX0</accession>
<dbReference type="InterPro" id="IPR039538">
    <property type="entry name" value="BetI_C"/>
</dbReference>
<dbReference type="PROSITE" id="PS01081">
    <property type="entry name" value="HTH_TETR_1"/>
    <property type="match status" value="1"/>
</dbReference>
<dbReference type="EMBL" id="WSTA01000037">
    <property type="protein sequence ID" value="MWB98783.1"/>
    <property type="molecule type" value="Genomic_DNA"/>
</dbReference>
<evidence type="ECO:0000256" key="2">
    <source>
        <dbReference type="ARBA" id="ARBA00023125"/>
    </source>
</evidence>
<evidence type="ECO:0000256" key="3">
    <source>
        <dbReference type="PROSITE-ProRule" id="PRU00335"/>
    </source>
</evidence>
<evidence type="ECO:0000256" key="1">
    <source>
        <dbReference type="ARBA" id="ARBA00022491"/>
    </source>
</evidence>
<proteinExistence type="predicted"/>
<feature type="domain" description="HTH tetR-type" evidence="4">
    <location>
        <begin position="10"/>
        <end position="70"/>
    </location>
</feature>
<keyword evidence="6" id="KW-1185">Reference proteome</keyword>
<keyword evidence="2 3" id="KW-0238">DNA-binding</keyword>
<dbReference type="AlphaFoldDB" id="A0A6I4NWX0"/>